<proteinExistence type="predicted"/>
<reference evidence="1" key="1">
    <citation type="submission" date="2022-07" db="EMBL/GenBank/DDBJ databases">
        <authorList>
            <person name="Trinca V."/>
            <person name="Uliana J.V.C."/>
            <person name="Torres T.T."/>
            <person name="Ward R.J."/>
            <person name="Monesi N."/>
        </authorList>
    </citation>
    <scope>NUCLEOTIDE SEQUENCE</scope>
    <source>
        <strain evidence="1">HSMRA1968</strain>
        <tissue evidence="1">Whole embryos</tissue>
    </source>
</reference>
<keyword evidence="2" id="KW-1185">Reference proteome</keyword>
<gene>
    <name evidence="1" type="ORF">Bhyg_16825</name>
</gene>
<dbReference type="AlphaFoldDB" id="A0A9Q0MN55"/>
<sequence>MGNIHTVGPNEALIVSDG</sequence>
<protein>
    <submittedName>
        <fullName evidence="1">Uncharacterized protein</fullName>
    </submittedName>
</protein>
<accession>A0A9Q0MN55</accession>
<organism evidence="1 2">
    <name type="scientific">Pseudolycoriella hygida</name>
    <dbReference type="NCBI Taxonomy" id="35572"/>
    <lineage>
        <taxon>Eukaryota</taxon>
        <taxon>Metazoa</taxon>
        <taxon>Ecdysozoa</taxon>
        <taxon>Arthropoda</taxon>
        <taxon>Hexapoda</taxon>
        <taxon>Insecta</taxon>
        <taxon>Pterygota</taxon>
        <taxon>Neoptera</taxon>
        <taxon>Endopterygota</taxon>
        <taxon>Diptera</taxon>
        <taxon>Nematocera</taxon>
        <taxon>Sciaroidea</taxon>
        <taxon>Sciaridae</taxon>
        <taxon>Pseudolycoriella</taxon>
    </lineage>
</organism>
<comment type="caution">
    <text evidence="1">The sequence shown here is derived from an EMBL/GenBank/DDBJ whole genome shotgun (WGS) entry which is preliminary data.</text>
</comment>
<name>A0A9Q0MN55_9DIPT</name>
<evidence type="ECO:0000313" key="1">
    <source>
        <dbReference type="EMBL" id="KAJ6633854.1"/>
    </source>
</evidence>
<dbReference type="EMBL" id="WJQU01001617">
    <property type="protein sequence ID" value="KAJ6633854.1"/>
    <property type="molecule type" value="Genomic_DNA"/>
</dbReference>
<evidence type="ECO:0000313" key="2">
    <source>
        <dbReference type="Proteomes" id="UP001151699"/>
    </source>
</evidence>
<dbReference type="Proteomes" id="UP001151699">
    <property type="component" value="Unassembled WGS sequence"/>
</dbReference>